<protein>
    <submittedName>
        <fullName evidence="1">Uncharacterized protein</fullName>
    </submittedName>
</protein>
<dbReference type="AlphaFoldDB" id="A0A3B8WI56"/>
<accession>A0A3B8WI56</accession>
<evidence type="ECO:0000313" key="2">
    <source>
        <dbReference type="Proteomes" id="UP000261325"/>
    </source>
</evidence>
<dbReference type="EMBL" id="DLYI01000269">
    <property type="protein sequence ID" value="HAC29919.1"/>
    <property type="molecule type" value="Genomic_DNA"/>
</dbReference>
<name>A0A3B8WI56_MARNT</name>
<gene>
    <name evidence="1" type="ORF">DCF82_19250</name>
</gene>
<organism evidence="1 2">
    <name type="scientific">Marinobacter nauticus</name>
    <name type="common">Marinobacter hydrocarbonoclasticus</name>
    <name type="synonym">Marinobacter aquaeolei</name>
    <dbReference type="NCBI Taxonomy" id="2743"/>
    <lineage>
        <taxon>Bacteria</taxon>
        <taxon>Pseudomonadati</taxon>
        <taxon>Pseudomonadota</taxon>
        <taxon>Gammaproteobacteria</taxon>
        <taxon>Pseudomonadales</taxon>
        <taxon>Marinobacteraceae</taxon>
        <taxon>Marinobacter</taxon>
    </lineage>
</organism>
<reference evidence="1 2" key="1">
    <citation type="journal article" date="2018" name="Nat. Biotechnol.">
        <title>A standardized bacterial taxonomy based on genome phylogeny substantially revises the tree of life.</title>
        <authorList>
            <person name="Parks D.H."/>
            <person name="Chuvochina M."/>
            <person name="Waite D.W."/>
            <person name="Rinke C."/>
            <person name="Skarshewski A."/>
            <person name="Chaumeil P.A."/>
            <person name="Hugenholtz P."/>
        </authorList>
    </citation>
    <scope>NUCLEOTIDE SEQUENCE [LARGE SCALE GENOMIC DNA]</scope>
    <source>
        <strain evidence="1">UBA9049</strain>
    </source>
</reference>
<dbReference type="Proteomes" id="UP000261325">
    <property type="component" value="Unassembled WGS sequence"/>
</dbReference>
<sequence>MSKAIQAVEIRCCWSCEELPVELLELSFKEPSGFCRPFRYEVRIPGEEPLYQSESEYAARRYLEMLLALPAGHL</sequence>
<evidence type="ECO:0000313" key="1">
    <source>
        <dbReference type="EMBL" id="HAC29919.1"/>
    </source>
</evidence>
<proteinExistence type="predicted"/>
<comment type="caution">
    <text evidence="1">The sequence shown here is derived from an EMBL/GenBank/DDBJ whole genome shotgun (WGS) entry which is preliminary data.</text>
</comment>